<dbReference type="RefSeq" id="WP_111476724.1">
    <property type="nucleotide sequence ID" value="NZ_QHKM01000001.1"/>
</dbReference>
<dbReference type="Proteomes" id="UP000248553">
    <property type="component" value="Unassembled WGS sequence"/>
</dbReference>
<keyword evidence="1" id="KW-0812">Transmembrane</keyword>
<evidence type="ECO:0000313" key="2">
    <source>
        <dbReference type="EMBL" id="RAK69988.1"/>
    </source>
</evidence>
<sequence length="62" mass="6460">MNQKRTFGSLLTLLGIAGIIYGAMGLLGMVALSKINSFVPLGVGLIFFFAGISLVRATGDRA</sequence>
<dbReference type="AlphaFoldDB" id="A0A328BXZ8"/>
<feature type="transmembrane region" description="Helical" evidence="1">
    <location>
        <begin position="38"/>
        <end position="57"/>
    </location>
</feature>
<comment type="caution">
    <text evidence="2">The sequence shown here is derived from an EMBL/GenBank/DDBJ whole genome shotgun (WGS) entry which is preliminary data.</text>
</comment>
<keyword evidence="3" id="KW-1185">Reference proteome</keyword>
<proteinExistence type="predicted"/>
<evidence type="ECO:0008006" key="4">
    <source>
        <dbReference type="Google" id="ProtNLM"/>
    </source>
</evidence>
<organism evidence="2 3">
    <name type="scientific">Hymenobacter edaphi</name>
    <dbReference type="NCBI Taxonomy" id="2211146"/>
    <lineage>
        <taxon>Bacteria</taxon>
        <taxon>Pseudomonadati</taxon>
        <taxon>Bacteroidota</taxon>
        <taxon>Cytophagia</taxon>
        <taxon>Cytophagales</taxon>
        <taxon>Hymenobacteraceae</taxon>
        <taxon>Hymenobacter</taxon>
    </lineage>
</organism>
<gene>
    <name evidence="2" type="ORF">DLM85_03810</name>
</gene>
<reference evidence="3" key="1">
    <citation type="submission" date="2018-05" db="EMBL/GenBank/DDBJ databases">
        <authorList>
            <person name="Nie L."/>
        </authorList>
    </citation>
    <scope>NUCLEOTIDE SEQUENCE [LARGE SCALE GENOMIC DNA]</scope>
    <source>
        <strain evidence="3">NL</strain>
    </source>
</reference>
<dbReference type="EMBL" id="QHKM01000001">
    <property type="protein sequence ID" value="RAK69988.1"/>
    <property type="molecule type" value="Genomic_DNA"/>
</dbReference>
<accession>A0A328BXZ8</accession>
<keyword evidence="1" id="KW-0472">Membrane</keyword>
<dbReference type="OrthoDB" id="677537at2"/>
<name>A0A328BXZ8_9BACT</name>
<evidence type="ECO:0000256" key="1">
    <source>
        <dbReference type="SAM" id="Phobius"/>
    </source>
</evidence>
<protein>
    <recommendedName>
        <fullName evidence="4">DUF3098 domain-containing protein</fullName>
    </recommendedName>
</protein>
<keyword evidence="1" id="KW-1133">Transmembrane helix</keyword>
<evidence type="ECO:0000313" key="3">
    <source>
        <dbReference type="Proteomes" id="UP000248553"/>
    </source>
</evidence>
<feature type="transmembrane region" description="Helical" evidence="1">
    <location>
        <begin position="7"/>
        <end position="32"/>
    </location>
</feature>